<feature type="compositionally biased region" description="Acidic residues" evidence="1">
    <location>
        <begin position="327"/>
        <end position="343"/>
    </location>
</feature>
<dbReference type="WBParaSite" id="MBELARI_LOCUS875">
    <property type="protein sequence ID" value="MBELARI_LOCUS875"/>
    <property type="gene ID" value="MBELARI_LOCUS875"/>
</dbReference>
<feature type="compositionally biased region" description="Basic and acidic residues" evidence="1">
    <location>
        <begin position="236"/>
        <end position="247"/>
    </location>
</feature>
<dbReference type="Proteomes" id="UP000887575">
    <property type="component" value="Unassembled WGS sequence"/>
</dbReference>
<feature type="region of interest" description="Disordered" evidence="1">
    <location>
        <begin position="326"/>
        <end position="349"/>
    </location>
</feature>
<keyword evidence="2" id="KW-1185">Reference proteome</keyword>
<feature type="region of interest" description="Disordered" evidence="1">
    <location>
        <begin position="591"/>
        <end position="615"/>
    </location>
</feature>
<name>A0AAF3FNI7_9BILA</name>
<accession>A0AAF3FNI7</accession>
<feature type="region of interest" description="Disordered" evidence="1">
    <location>
        <begin position="40"/>
        <end position="59"/>
    </location>
</feature>
<evidence type="ECO:0000313" key="3">
    <source>
        <dbReference type="WBParaSite" id="MBELARI_LOCUS875"/>
    </source>
</evidence>
<sequence length="810" mass="92042">MIDEKVHEQFLYIVRVQSVWSSTSLHNTKLTIRKSTMKREELSDVEMEEESNSLDELGASTPIAKDSNFGAIAADLKEVSTEIIDPRFYSLTKHIDKRVILGMGTPPQALQSVPQMNFFALKAGMEFSFYIEHTEETSNNLTLDNLGKWNKRGAPSVVNRYYYDQKFRNVKKDQLYQYEILCYSSKNHSAEPIGSISRKIWKGFDYDFKPIGTAIISYSVGHDFQEFHPEIQGNTRHSERSLQRRENPPMLRNVSTPSTASQGIRKPVPRLIDGPSLKTLPLGNGEAARKRKLDQMLSPSDVLEQLFKPAETTQTEKLFQGHTFADYSDEEPSNGFDEEESEESPFAPKQEALDGLDASDTVEMVSSDIVDFDFYGSLKDVPTEILIGKKKPPQCLSKVPNLRTSALKPNMSFSFYIEHNKETTGILTYDNLGYWSRRHFPSLMNRFYFDDNFKKMMYISQNHSHFPVGSLKRRIWKCFDSDGVPIGTAIVSYSTNEDFQSNGEMMQRNGKFDLVTAGNEKPSSSFAGSPDTRMFPALMDSKSIGQAAKTDRLQFYCWLCPLTKAGKVGYDFKESLQMHFHRHHSKEEFKEGIDKLLDKPTTSRTTPSRNKRTVRPSQASLLKLQPVDRQAESSMKILKSSTFRSLPYQPQSSTSTLRNQLKFKLSKLYPKIHQTATFLMNTDLNQAANYIAGLEMMANLDEGESSTTGGQFAKNEDLFDMGILGMKQDTSSENDDRQGLFRSCSICLQTLPDDLTVPVEWLKCEECHGWTHKSCREADLPCPSCLRGLLKAETSNEDQNFVQVKDEIDN</sequence>
<feature type="compositionally biased region" description="Polar residues" evidence="1">
    <location>
        <begin position="253"/>
        <end position="262"/>
    </location>
</feature>
<protein>
    <submittedName>
        <fullName evidence="3">Uncharacterized protein</fullName>
    </submittedName>
</protein>
<evidence type="ECO:0000313" key="2">
    <source>
        <dbReference type="Proteomes" id="UP000887575"/>
    </source>
</evidence>
<reference evidence="3" key="1">
    <citation type="submission" date="2024-02" db="UniProtKB">
        <authorList>
            <consortium name="WormBaseParasite"/>
        </authorList>
    </citation>
    <scope>IDENTIFICATION</scope>
</reference>
<evidence type="ECO:0000256" key="1">
    <source>
        <dbReference type="SAM" id="MobiDB-lite"/>
    </source>
</evidence>
<organism evidence="2 3">
    <name type="scientific">Mesorhabditis belari</name>
    <dbReference type="NCBI Taxonomy" id="2138241"/>
    <lineage>
        <taxon>Eukaryota</taxon>
        <taxon>Metazoa</taxon>
        <taxon>Ecdysozoa</taxon>
        <taxon>Nematoda</taxon>
        <taxon>Chromadorea</taxon>
        <taxon>Rhabditida</taxon>
        <taxon>Rhabditina</taxon>
        <taxon>Rhabditomorpha</taxon>
        <taxon>Rhabditoidea</taxon>
        <taxon>Rhabditidae</taxon>
        <taxon>Mesorhabditinae</taxon>
        <taxon>Mesorhabditis</taxon>
    </lineage>
</organism>
<dbReference type="AlphaFoldDB" id="A0AAF3FNI7"/>
<feature type="compositionally biased region" description="Acidic residues" evidence="1">
    <location>
        <begin position="43"/>
        <end position="53"/>
    </location>
</feature>
<feature type="region of interest" description="Disordered" evidence="1">
    <location>
        <begin position="230"/>
        <end position="283"/>
    </location>
</feature>
<proteinExistence type="predicted"/>